<dbReference type="EC" id="2.3.1.39" evidence="1 6"/>
<dbReference type="AlphaFoldDB" id="A0A840I5A0"/>
<evidence type="ECO:0000256" key="1">
    <source>
        <dbReference type="ARBA" id="ARBA00013258"/>
    </source>
</evidence>
<dbReference type="GO" id="GO:0004314">
    <property type="term" value="F:[acyl-carrier-protein] S-malonyltransferase activity"/>
    <property type="evidence" value="ECO:0007669"/>
    <property type="project" value="UniProtKB-EC"/>
</dbReference>
<keyword evidence="3 6" id="KW-0808">Transferase</keyword>
<evidence type="ECO:0000256" key="2">
    <source>
        <dbReference type="ARBA" id="ARBA00018953"/>
    </source>
</evidence>
<dbReference type="FunFam" id="3.30.70.250:FF:000001">
    <property type="entry name" value="Malonyl CoA-acyl carrier protein transacylase"/>
    <property type="match status" value="1"/>
</dbReference>
<protein>
    <recommendedName>
        <fullName evidence="2 6">Malonyl CoA-acyl carrier protein transacylase</fullName>
        <ecNumber evidence="1 6">2.3.1.39</ecNumber>
    </recommendedName>
</protein>
<evidence type="ECO:0000259" key="8">
    <source>
        <dbReference type="SMART" id="SM00827"/>
    </source>
</evidence>
<feature type="active site" evidence="7">
    <location>
        <position position="203"/>
    </location>
</feature>
<evidence type="ECO:0000256" key="7">
    <source>
        <dbReference type="PIRSR" id="PIRSR000446-1"/>
    </source>
</evidence>
<evidence type="ECO:0000313" key="9">
    <source>
        <dbReference type="EMBL" id="MBB4660136.1"/>
    </source>
</evidence>
<comment type="catalytic activity">
    <reaction evidence="5 6">
        <text>holo-[ACP] + malonyl-CoA = malonyl-[ACP] + CoA</text>
        <dbReference type="Rhea" id="RHEA:41792"/>
        <dbReference type="Rhea" id="RHEA-COMP:9623"/>
        <dbReference type="Rhea" id="RHEA-COMP:9685"/>
        <dbReference type="ChEBI" id="CHEBI:57287"/>
        <dbReference type="ChEBI" id="CHEBI:57384"/>
        <dbReference type="ChEBI" id="CHEBI:64479"/>
        <dbReference type="ChEBI" id="CHEBI:78449"/>
        <dbReference type="EC" id="2.3.1.39"/>
    </reaction>
</comment>
<evidence type="ECO:0000256" key="4">
    <source>
        <dbReference type="ARBA" id="ARBA00023315"/>
    </source>
</evidence>
<dbReference type="RefSeq" id="WP_183819412.1">
    <property type="nucleotide sequence ID" value="NZ_JACHOB010000006.1"/>
</dbReference>
<sequence>MTPSGHPVSLVCPGQGSQTPGMGKALADAYPAARAVFDEVDEALGQNLSKLMFEGPADELTLTANAQPALMAHAVAAYRALESEGFSVGLLQSAAGHSLGEYAAYCIVGTFTLSETARLLRVRGEAMQAAVPAGEGGMAAILGLTLEQVEEAVSGTEAEVANDNAPGQVVISGRTDAVAAACEKAKAMGAKRALPLPVSAPFHSSLMQPAAEAMAEALSAVDIRDPRVPVFANVTAAPVPDDEISATLIRQVTGRVRWTETIQAMIADGTGLFVEVGTGKVLSGLIKRIEKGAKTVSFGEPSDIEAFRDALSH</sequence>
<evidence type="ECO:0000313" key="10">
    <source>
        <dbReference type="Proteomes" id="UP000563524"/>
    </source>
</evidence>
<dbReference type="GO" id="GO:0005829">
    <property type="term" value="C:cytosol"/>
    <property type="evidence" value="ECO:0007669"/>
    <property type="project" value="TreeGrafter"/>
</dbReference>
<comment type="similarity">
    <text evidence="6">Belongs to the fabD family.</text>
</comment>
<keyword evidence="4 6" id="KW-0012">Acyltransferase</keyword>
<dbReference type="SUPFAM" id="SSF52151">
    <property type="entry name" value="FabD/lysophospholipase-like"/>
    <property type="match status" value="1"/>
</dbReference>
<dbReference type="InterPro" id="IPR001227">
    <property type="entry name" value="Ac_transferase_dom_sf"/>
</dbReference>
<dbReference type="InterPro" id="IPR016036">
    <property type="entry name" value="Malonyl_transacylase_ACP-bd"/>
</dbReference>
<dbReference type="Pfam" id="PF00698">
    <property type="entry name" value="Acyl_transf_1"/>
    <property type="match status" value="1"/>
</dbReference>
<accession>A0A840I5A0</accession>
<evidence type="ECO:0000256" key="6">
    <source>
        <dbReference type="PIRNR" id="PIRNR000446"/>
    </source>
</evidence>
<dbReference type="EMBL" id="JACHOB010000006">
    <property type="protein sequence ID" value="MBB4660136.1"/>
    <property type="molecule type" value="Genomic_DNA"/>
</dbReference>
<dbReference type="InterPro" id="IPR050858">
    <property type="entry name" value="Mal-CoA-ACP_Trans/PKS_FabD"/>
</dbReference>
<evidence type="ECO:0000256" key="3">
    <source>
        <dbReference type="ARBA" id="ARBA00022679"/>
    </source>
</evidence>
<dbReference type="SUPFAM" id="SSF55048">
    <property type="entry name" value="Probable ACP-binding domain of malonyl-CoA ACP transacylase"/>
    <property type="match status" value="1"/>
</dbReference>
<dbReference type="InterPro" id="IPR004410">
    <property type="entry name" value="Malonyl_CoA-ACP_transAc_FabD"/>
</dbReference>
<keyword evidence="10" id="KW-1185">Reference proteome</keyword>
<dbReference type="Proteomes" id="UP000563524">
    <property type="component" value="Unassembled WGS sequence"/>
</dbReference>
<dbReference type="PANTHER" id="PTHR42681">
    <property type="entry name" value="MALONYL-COA-ACYL CARRIER PROTEIN TRANSACYLASE, MITOCHONDRIAL"/>
    <property type="match status" value="1"/>
</dbReference>
<feature type="active site" evidence="7">
    <location>
        <position position="98"/>
    </location>
</feature>
<feature type="domain" description="Malonyl-CoA:ACP transacylase (MAT)" evidence="8">
    <location>
        <begin position="11"/>
        <end position="310"/>
    </location>
</feature>
<dbReference type="Gene3D" id="3.40.366.10">
    <property type="entry name" value="Malonyl-Coenzyme A Acyl Carrier Protein, domain 2"/>
    <property type="match status" value="1"/>
</dbReference>
<dbReference type="InterPro" id="IPR014043">
    <property type="entry name" value="Acyl_transferase_dom"/>
</dbReference>
<dbReference type="InterPro" id="IPR016035">
    <property type="entry name" value="Acyl_Trfase/lysoPLipase"/>
</dbReference>
<organism evidence="9 10">
    <name type="scientific">Parvularcula dongshanensis</name>
    <dbReference type="NCBI Taxonomy" id="1173995"/>
    <lineage>
        <taxon>Bacteria</taxon>
        <taxon>Pseudomonadati</taxon>
        <taxon>Pseudomonadota</taxon>
        <taxon>Alphaproteobacteria</taxon>
        <taxon>Parvularculales</taxon>
        <taxon>Parvularculaceae</taxon>
        <taxon>Parvularcula</taxon>
    </lineage>
</organism>
<dbReference type="Gene3D" id="3.30.70.250">
    <property type="entry name" value="Malonyl-CoA ACP transacylase, ACP-binding"/>
    <property type="match status" value="1"/>
</dbReference>
<dbReference type="PIRSF" id="PIRSF000446">
    <property type="entry name" value="Mct"/>
    <property type="match status" value="1"/>
</dbReference>
<dbReference type="NCBIfam" id="TIGR00128">
    <property type="entry name" value="fabD"/>
    <property type="match status" value="1"/>
</dbReference>
<dbReference type="GO" id="GO:0006633">
    <property type="term" value="P:fatty acid biosynthetic process"/>
    <property type="evidence" value="ECO:0007669"/>
    <property type="project" value="TreeGrafter"/>
</dbReference>
<gene>
    <name evidence="9" type="ORF">GGQ59_002680</name>
</gene>
<comment type="caution">
    <text evidence="9">The sequence shown here is derived from an EMBL/GenBank/DDBJ whole genome shotgun (WGS) entry which is preliminary data.</text>
</comment>
<proteinExistence type="inferred from homology"/>
<dbReference type="SMART" id="SM00827">
    <property type="entry name" value="PKS_AT"/>
    <property type="match status" value="1"/>
</dbReference>
<evidence type="ECO:0000256" key="5">
    <source>
        <dbReference type="ARBA" id="ARBA00048462"/>
    </source>
</evidence>
<dbReference type="PANTHER" id="PTHR42681:SF1">
    <property type="entry name" value="MALONYL-COA-ACYL CARRIER PROTEIN TRANSACYLASE, MITOCHONDRIAL"/>
    <property type="match status" value="1"/>
</dbReference>
<reference evidence="9 10" key="1">
    <citation type="submission" date="2020-08" db="EMBL/GenBank/DDBJ databases">
        <title>Genomic Encyclopedia of Type Strains, Phase IV (KMG-IV): sequencing the most valuable type-strain genomes for metagenomic binning, comparative biology and taxonomic classification.</title>
        <authorList>
            <person name="Goeker M."/>
        </authorList>
    </citation>
    <scope>NUCLEOTIDE SEQUENCE [LARGE SCALE GENOMIC DNA]</scope>
    <source>
        <strain evidence="9 10">DSM 102850</strain>
    </source>
</reference>
<dbReference type="InterPro" id="IPR024925">
    <property type="entry name" value="Malonyl_CoA-ACP_transAc"/>
</dbReference>
<name>A0A840I5A0_9PROT</name>